<sequence length="139" mass="15218">MFLCYLHINEAPLPHTPWLSAEWTNGLEVGCGLSLFGGLTPGFHQILAPPELPKKGFAPAGSRRFVPASTRNVADFPSYRDPSLFRAGLLLLQPSESLLAKFLIALSTVLLSSFQRTIPSRTNMESKRPLALFTGFSDS</sequence>
<organism evidence="1 2">
    <name type="scientific">Nesidiocoris tenuis</name>
    <dbReference type="NCBI Taxonomy" id="355587"/>
    <lineage>
        <taxon>Eukaryota</taxon>
        <taxon>Metazoa</taxon>
        <taxon>Ecdysozoa</taxon>
        <taxon>Arthropoda</taxon>
        <taxon>Hexapoda</taxon>
        <taxon>Insecta</taxon>
        <taxon>Pterygota</taxon>
        <taxon>Neoptera</taxon>
        <taxon>Paraneoptera</taxon>
        <taxon>Hemiptera</taxon>
        <taxon>Heteroptera</taxon>
        <taxon>Panheteroptera</taxon>
        <taxon>Cimicomorpha</taxon>
        <taxon>Miridae</taxon>
        <taxon>Dicyphina</taxon>
        <taxon>Nesidiocoris</taxon>
    </lineage>
</organism>
<proteinExistence type="predicted"/>
<evidence type="ECO:0000313" key="1">
    <source>
        <dbReference type="EMBL" id="BES93283.1"/>
    </source>
</evidence>
<name>A0ABN7AM20_9HEMI</name>
<gene>
    <name evidence="1" type="ORF">NTJ_06092</name>
</gene>
<dbReference type="EMBL" id="AP028912">
    <property type="protein sequence ID" value="BES93283.1"/>
    <property type="molecule type" value="Genomic_DNA"/>
</dbReference>
<protein>
    <submittedName>
        <fullName evidence="1">Uncharacterized protein</fullName>
    </submittedName>
</protein>
<evidence type="ECO:0000313" key="2">
    <source>
        <dbReference type="Proteomes" id="UP001307889"/>
    </source>
</evidence>
<keyword evidence="2" id="KW-1185">Reference proteome</keyword>
<reference evidence="1 2" key="1">
    <citation type="submission" date="2023-09" db="EMBL/GenBank/DDBJ databases">
        <title>Nesidiocoris tenuis whole genome shotgun sequence.</title>
        <authorList>
            <person name="Shibata T."/>
            <person name="Shimoda M."/>
            <person name="Kobayashi T."/>
            <person name="Uehara T."/>
        </authorList>
    </citation>
    <scope>NUCLEOTIDE SEQUENCE [LARGE SCALE GENOMIC DNA]</scope>
    <source>
        <strain evidence="1 2">Japan</strain>
    </source>
</reference>
<accession>A0ABN7AM20</accession>
<dbReference type="Proteomes" id="UP001307889">
    <property type="component" value="Chromosome 4"/>
</dbReference>